<protein>
    <recommendedName>
        <fullName evidence="3">ethanolamine kinase</fullName>
        <ecNumber evidence="3">2.7.1.82</ecNumber>
    </recommendedName>
</protein>
<dbReference type="Gene3D" id="3.30.200.20">
    <property type="entry name" value="Phosphorylase Kinase, domain 1"/>
    <property type="match status" value="1"/>
</dbReference>
<organism evidence="4 5">
    <name type="scientific">Cyclotella cryptica</name>
    <dbReference type="NCBI Taxonomy" id="29204"/>
    <lineage>
        <taxon>Eukaryota</taxon>
        <taxon>Sar</taxon>
        <taxon>Stramenopiles</taxon>
        <taxon>Ochrophyta</taxon>
        <taxon>Bacillariophyta</taxon>
        <taxon>Coscinodiscophyceae</taxon>
        <taxon>Thalassiosirophycidae</taxon>
        <taxon>Stephanodiscales</taxon>
        <taxon>Stephanodiscaceae</taxon>
        <taxon>Cyclotella</taxon>
    </lineage>
</organism>
<dbReference type="GO" id="GO:0004305">
    <property type="term" value="F:ethanolamine kinase activity"/>
    <property type="evidence" value="ECO:0007669"/>
    <property type="project" value="UniProtKB-EC"/>
</dbReference>
<reference evidence="4 5" key="1">
    <citation type="journal article" date="2020" name="G3 (Bethesda)">
        <title>Improved Reference Genome for Cyclotella cryptica CCMP332, a Model for Cell Wall Morphogenesis, Salinity Adaptation, and Lipid Production in Diatoms (Bacillariophyta).</title>
        <authorList>
            <person name="Roberts W.R."/>
            <person name="Downey K.M."/>
            <person name="Ruck E.C."/>
            <person name="Traller J.C."/>
            <person name="Alverson A.J."/>
        </authorList>
    </citation>
    <scope>NUCLEOTIDE SEQUENCE [LARGE SCALE GENOMIC DNA]</scope>
    <source>
        <strain evidence="4 5">CCMP332</strain>
    </source>
</reference>
<evidence type="ECO:0000256" key="1">
    <source>
        <dbReference type="ARBA" id="ARBA00037883"/>
    </source>
</evidence>
<comment type="caution">
    <text evidence="4">The sequence shown here is derived from an EMBL/GenBank/DDBJ whole genome shotgun (WGS) entry which is preliminary data.</text>
</comment>
<accession>A0ABD3PE26</accession>
<gene>
    <name evidence="4" type="ORF">HJC23_000592</name>
</gene>
<evidence type="ECO:0000313" key="5">
    <source>
        <dbReference type="Proteomes" id="UP001516023"/>
    </source>
</evidence>
<comment type="pathway">
    <text evidence="1">Phospholipid metabolism; phosphatidylethanolamine biosynthesis; phosphatidylethanolamine from ethanolamine: step 1/3.</text>
</comment>
<dbReference type="PANTHER" id="PTHR22603:SF66">
    <property type="entry name" value="ETHANOLAMINE KINASE"/>
    <property type="match status" value="1"/>
</dbReference>
<dbReference type="Gene3D" id="3.90.1200.10">
    <property type="match status" value="1"/>
</dbReference>
<evidence type="ECO:0000256" key="3">
    <source>
        <dbReference type="ARBA" id="ARBA00038874"/>
    </source>
</evidence>
<dbReference type="AlphaFoldDB" id="A0ABD3PE26"/>
<dbReference type="Pfam" id="PF01633">
    <property type="entry name" value="Choline_kinase"/>
    <property type="match status" value="1"/>
</dbReference>
<proteinExistence type="inferred from homology"/>
<dbReference type="SUPFAM" id="SSF56112">
    <property type="entry name" value="Protein kinase-like (PK-like)"/>
    <property type="match status" value="1"/>
</dbReference>
<dbReference type="PANTHER" id="PTHR22603">
    <property type="entry name" value="CHOLINE/ETHANOALAMINE KINASE"/>
    <property type="match status" value="1"/>
</dbReference>
<keyword evidence="5" id="KW-1185">Reference proteome</keyword>
<dbReference type="InterPro" id="IPR011009">
    <property type="entry name" value="Kinase-like_dom_sf"/>
</dbReference>
<dbReference type="EC" id="2.7.1.82" evidence="3"/>
<name>A0ABD3PE26_9STRA</name>
<dbReference type="EMBL" id="JABMIG020000196">
    <property type="protein sequence ID" value="KAL3786350.1"/>
    <property type="molecule type" value="Genomic_DNA"/>
</dbReference>
<comment type="similarity">
    <text evidence="2">Belongs to the choline/ethanolamine kinase family.</text>
</comment>
<evidence type="ECO:0000313" key="4">
    <source>
        <dbReference type="EMBL" id="KAL3786350.1"/>
    </source>
</evidence>
<evidence type="ECO:0000256" key="2">
    <source>
        <dbReference type="ARBA" id="ARBA00038211"/>
    </source>
</evidence>
<sequence>MTPSIQHPATIATTRASSSFVGPDGYARARSQTPANNGGLFKMVHVENRPYFPLVTIDPSDEASMVSIARTIVEAYYADADADCDGDAAGSDSDDNKAEAAQITRISGGLTNALFKVDFPPASPSPSESSRRPSSVLIRIFGAEGMIDRDVETATFARLCGDGHKGDKYASHSSSSVVHPSLDLIGRFANGRVESWISGMRQSTTRDFKDSSFMGGVATGLARLHYGFEIPDYLHCQSGGEEDANEVLKPTLWKVMGAWIEELEAFLHKGVVCEDSDLMQLFYLAAVGREANESDSAFSIKDKIISHLKSEMRWLQSMVQERHPNAIVAFSHNDLCTANILLDASAEDNSNKSTTMCIIDYEYGSINYTMYDVANFFCELCGGNNNGIPDLSSFPSHERQRDFIRQYIRESRKVLLEKNQYGMGETDQNEDECIDELQSQIHLFQLASNLIWGVWGLVQASGEVTHRTFCTKNAKLRLDGKVDLDTFDNLRYGKNRLGNYMICREKMEFNH</sequence>
<dbReference type="Proteomes" id="UP001516023">
    <property type="component" value="Unassembled WGS sequence"/>
</dbReference>